<gene>
    <name evidence="2" type="ORF">GCM10009802_09920</name>
</gene>
<feature type="compositionally biased region" description="Basic and acidic residues" evidence="1">
    <location>
        <begin position="9"/>
        <end position="34"/>
    </location>
</feature>
<name>A0ABN2XJ07_9ACTN</name>
<proteinExistence type="predicted"/>
<evidence type="ECO:0000313" key="2">
    <source>
        <dbReference type="EMBL" id="GAA2112011.1"/>
    </source>
</evidence>
<dbReference type="EMBL" id="BAAAPF010000014">
    <property type="protein sequence ID" value="GAA2112011.1"/>
    <property type="molecule type" value="Genomic_DNA"/>
</dbReference>
<comment type="caution">
    <text evidence="2">The sequence shown here is derived from an EMBL/GenBank/DDBJ whole genome shotgun (WGS) entry which is preliminary data.</text>
</comment>
<organism evidence="2 3">
    <name type="scientific">Streptomyces synnematoformans</name>
    <dbReference type="NCBI Taxonomy" id="415721"/>
    <lineage>
        <taxon>Bacteria</taxon>
        <taxon>Bacillati</taxon>
        <taxon>Actinomycetota</taxon>
        <taxon>Actinomycetes</taxon>
        <taxon>Kitasatosporales</taxon>
        <taxon>Streptomycetaceae</taxon>
        <taxon>Streptomyces</taxon>
    </lineage>
</organism>
<feature type="region of interest" description="Disordered" evidence="1">
    <location>
        <begin position="1"/>
        <end position="38"/>
    </location>
</feature>
<keyword evidence="3" id="KW-1185">Reference proteome</keyword>
<accession>A0ABN2XJ07</accession>
<dbReference type="Proteomes" id="UP001500443">
    <property type="component" value="Unassembled WGS sequence"/>
</dbReference>
<protein>
    <submittedName>
        <fullName evidence="2">Uncharacterized protein</fullName>
    </submittedName>
</protein>
<evidence type="ECO:0000256" key="1">
    <source>
        <dbReference type="SAM" id="MobiDB-lite"/>
    </source>
</evidence>
<reference evidence="2 3" key="1">
    <citation type="journal article" date="2019" name="Int. J. Syst. Evol. Microbiol.">
        <title>The Global Catalogue of Microorganisms (GCM) 10K type strain sequencing project: providing services to taxonomists for standard genome sequencing and annotation.</title>
        <authorList>
            <consortium name="The Broad Institute Genomics Platform"/>
            <consortium name="The Broad Institute Genome Sequencing Center for Infectious Disease"/>
            <person name="Wu L."/>
            <person name="Ma J."/>
        </authorList>
    </citation>
    <scope>NUCLEOTIDE SEQUENCE [LARGE SCALE GENOMIC DNA]</scope>
    <source>
        <strain evidence="2 3">JCM 15481</strain>
    </source>
</reference>
<evidence type="ECO:0000313" key="3">
    <source>
        <dbReference type="Proteomes" id="UP001500443"/>
    </source>
</evidence>
<sequence>MDGADVELGTEREGVGAAVEDRAGDDSTGGRRLDGVGQQLGRCPVRGSGVAAGRAVEAYDGMEVDGAALLVLGDLGEGDAGVLREDALGESGAAGDLATEMDGEASPECARVGIPEDGGFVVVAVGVPWGAEGGVVGCVVAPAAAGTGAGAVVDGAEARRGEGGEDPGV</sequence>